<protein>
    <submittedName>
        <fullName evidence="2">Uncharacterized protein</fullName>
    </submittedName>
</protein>
<keyword evidence="1" id="KW-0175">Coiled coil</keyword>
<gene>
    <name evidence="2" type="ORF">SAMN06264849_11422</name>
</gene>
<dbReference type="AlphaFoldDB" id="A0A521F7M6"/>
<reference evidence="2 3" key="1">
    <citation type="submission" date="2017-05" db="EMBL/GenBank/DDBJ databases">
        <authorList>
            <person name="Varghese N."/>
            <person name="Submissions S."/>
        </authorList>
    </citation>
    <scope>NUCLEOTIDE SEQUENCE [LARGE SCALE GENOMIC DNA]</scope>
    <source>
        <strain evidence="2 3">DSM 45474</strain>
    </source>
</reference>
<feature type="coiled-coil region" evidence="1">
    <location>
        <begin position="58"/>
        <end position="96"/>
    </location>
</feature>
<dbReference type="Proteomes" id="UP000315636">
    <property type="component" value="Unassembled WGS sequence"/>
</dbReference>
<sequence>MHINPFWLNRVSGGDCKATAISPRTVELEGELLDIHPSDDIHLHPGELVHITALDFIYFSTEKEIEEEQKKIKEMREKEERERRDILNRRRDEAEKFNASIKVPVKWTAAIKLVKGGLLENSWGDGRNKRTVQHILIQEDLKEGRLKRSAGEFLCKAGSGRLWDDEEKWWDGEGQTYTPKITCKTCLKIAKRWESAPKVRRA</sequence>
<accession>A0A521F7M6</accession>
<organism evidence="2 3">
    <name type="scientific">Melghirimyces algeriensis</name>
    <dbReference type="NCBI Taxonomy" id="910412"/>
    <lineage>
        <taxon>Bacteria</taxon>
        <taxon>Bacillati</taxon>
        <taxon>Bacillota</taxon>
        <taxon>Bacilli</taxon>
        <taxon>Bacillales</taxon>
        <taxon>Thermoactinomycetaceae</taxon>
        <taxon>Melghirimyces</taxon>
    </lineage>
</organism>
<name>A0A521F7M6_9BACL</name>
<proteinExistence type="predicted"/>
<dbReference type="EMBL" id="FXTI01000014">
    <property type="protein sequence ID" value="SMO92086.1"/>
    <property type="molecule type" value="Genomic_DNA"/>
</dbReference>
<evidence type="ECO:0000256" key="1">
    <source>
        <dbReference type="SAM" id="Coils"/>
    </source>
</evidence>
<evidence type="ECO:0000313" key="3">
    <source>
        <dbReference type="Proteomes" id="UP000315636"/>
    </source>
</evidence>
<evidence type="ECO:0000313" key="2">
    <source>
        <dbReference type="EMBL" id="SMO92086.1"/>
    </source>
</evidence>
<keyword evidence="3" id="KW-1185">Reference proteome</keyword>